<dbReference type="RefSeq" id="WP_128193071.1">
    <property type="nucleotide sequence ID" value="NZ_SACJ01000001.1"/>
</dbReference>
<accession>A0A3S2U668</accession>
<dbReference type="Pfam" id="PF16391">
    <property type="entry name" value="DUF5000"/>
    <property type="match status" value="1"/>
</dbReference>
<dbReference type="Pfam" id="PF17166">
    <property type="entry name" value="DUF5126"/>
    <property type="match status" value="1"/>
</dbReference>
<dbReference type="Pfam" id="PF16323">
    <property type="entry name" value="DUF4959"/>
    <property type="match status" value="1"/>
</dbReference>
<name>A0A3S2U668_9FLAO</name>
<sequence length="399" mass="44503">MKWKIILRSIFTITVASLVISCDQNNLEPLESNSTPPAQVENVTVQNLPGKAKITYTLPSNQDLLYIKAEYTLASGKKMEVKSSYYNNSLEIEGFANAGEYDVKLYSVNRSATESTPVVVKIHPLESPIWNVFRSLDVKAAFGGIRVDATNPNREDVSILVMEKNNLGDWVVDTKSIYTSTDLVSKTLRGYSVTEHNYAITVRDRWLNTTDTLFTTIKPLLELSIPKSGYKHFPLPGDTKTHATAVPAGMWDGELQNWPKVFLTDGSVIGQHVVTIDTGILAKMSRIVIWDYPEYYLGRSYYYIGDLKEFEIYGSASPNPDGSLDGTWVKLGTYNATKPSGLPYGQQSNEDYQTALAGFSWEFDVTAPKVRYLRIKSLKNWAGIGTMAIGEIQVYGNPN</sequence>
<protein>
    <submittedName>
        <fullName evidence="4">DUF4959 domain-containing protein</fullName>
    </submittedName>
</protein>
<dbReference type="PROSITE" id="PS51257">
    <property type="entry name" value="PROKAR_LIPOPROTEIN"/>
    <property type="match status" value="1"/>
</dbReference>
<dbReference type="OrthoDB" id="1312186at2"/>
<dbReference type="InterPro" id="IPR032527">
    <property type="entry name" value="DUF4959"/>
</dbReference>
<organism evidence="4 5">
    <name type="scientific">Flavobacterium sufflavum</name>
    <dbReference type="NCBI Taxonomy" id="1921138"/>
    <lineage>
        <taxon>Bacteria</taxon>
        <taxon>Pseudomonadati</taxon>
        <taxon>Bacteroidota</taxon>
        <taxon>Flavobacteriia</taxon>
        <taxon>Flavobacteriales</taxon>
        <taxon>Flavobacteriaceae</taxon>
        <taxon>Flavobacterium</taxon>
    </lineage>
</organism>
<evidence type="ECO:0000313" key="4">
    <source>
        <dbReference type="EMBL" id="RVT79754.1"/>
    </source>
</evidence>
<proteinExistence type="predicted"/>
<dbReference type="Proteomes" id="UP000285211">
    <property type="component" value="Unassembled WGS sequence"/>
</dbReference>
<keyword evidence="5" id="KW-1185">Reference proteome</keyword>
<dbReference type="InterPro" id="IPR032164">
    <property type="entry name" value="DUF5000"/>
</dbReference>
<gene>
    <name evidence="4" type="ORF">EOD40_01190</name>
</gene>
<evidence type="ECO:0000313" key="5">
    <source>
        <dbReference type="Proteomes" id="UP000285211"/>
    </source>
</evidence>
<dbReference type="EMBL" id="SACJ01000001">
    <property type="protein sequence ID" value="RVT79754.1"/>
    <property type="molecule type" value="Genomic_DNA"/>
</dbReference>
<reference evidence="4 5" key="1">
    <citation type="submission" date="2019-01" db="EMBL/GenBank/DDBJ databases">
        <authorList>
            <person name="Chen W.-M."/>
        </authorList>
    </citation>
    <scope>NUCLEOTIDE SEQUENCE [LARGE SCALE GENOMIC DNA]</scope>
    <source>
        <strain evidence="4 5">BBQ-12</strain>
    </source>
</reference>
<evidence type="ECO:0000259" key="3">
    <source>
        <dbReference type="Pfam" id="PF17166"/>
    </source>
</evidence>
<dbReference type="Gene3D" id="2.60.120.260">
    <property type="entry name" value="Galactose-binding domain-like"/>
    <property type="match status" value="1"/>
</dbReference>
<evidence type="ECO:0000259" key="2">
    <source>
        <dbReference type="Pfam" id="PF16391"/>
    </source>
</evidence>
<dbReference type="InterPro" id="IPR033431">
    <property type="entry name" value="DUF5126"/>
</dbReference>
<comment type="caution">
    <text evidence="4">The sequence shown here is derived from an EMBL/GenBank/DDBJ whole genome shotgun (WGS) entry which is preliminary data.</text>
</comment>
<evidence type="ECO:0000259" key="1">
    <source>
        <dbReference type="Pfam" id="PF16323"/>
    </source>
</evidence>
<feature type="domain" description="DUF4959" evidence="1">
    <location>
        <begin position="21"/>
        <end position="124"/>
    </location>
</feature>
<dbReference type="AlphaFoldDB" id="A0A3S2U668"/>
<feature type="domain" description="DUF5126" evidence="3">
    <location>
        <begin position="125"/>
        <end position="228"/>
    </location>
</feature>
<feature type="domain" description="DUF5000" evidence="2">
    <location>
        <begin position="251"/>
        <end position="396"/>
    </location>
</feature>